<name>A0ABM6EJM1_9GAMM</name>
<evidence type="ECO:0000313" key="14">
    <source>
        <dbReference type="EMBL" id="AOV97268.1"/>
    </source>
</evidence>
<sequence>MKKRLRLLLLLLLLLLLATTAFFYLNGPTWLTLEALKRHQLALNGWHTQAPGQIAAAFFVLYLLLTALSLPGAALMTVAAGTLFGLGLGTLLVSFASSIGATLAFVSARFLLRDRLSRHMAVRLATINQGLAQDGAWYLFTLRLVPLFPFFLINLLLGLSRFPTRRFYWVSQLGMLPGTLVYVNAGTHLAEVDSLAAILSPALWFSFALLGAFPLLARLAARALPRWRQRWRQTRRWPKPRRFDRNLVVIGAGAAGLVSAYLAAAVRAKVTLIESGALGGDCLNRGCVPSKALIRSATLAHQLRHGDRYGLPTRLEPPDFRQVMARVQETIRRIAPHDSVERYRALGVEVLAGRARVLSPWQVEIQLADGRLRTLSSRAIIIAAGAEPVIPELAGLTEVDYLTSDTLWATLAQRDTPPRRLLVLGGGPIGCELAQALARLGAGVTLVQRGPHLLAREDKEVGAQVRASLCADGVTVLTDCQALRIERRDGEKRLIVRRGKLGEEQGLAFDDLLLALGRRPRLAGYGLEQLGIDSPQNLVSNAYLQSLCPSIYAAGDVTGGEQLTHAAAHMAWYASVNALFGQIWRRRFDERVMPRCIFVDPQVARVGLNEREARRRQIPYEITRFSLAELDRAITDSATQGFIKVLTRPGRDHILGVTIVGEQAGEMLAEYTLAMRQRIGLNALLATIHPYPTFSEANKYAAGAWRKTHTPQWALTWLARYHRWRLRG</sequence>
<feature type="transmembrane region" description="Helical" evidence="10">
    <location>
        <begin position="136"/>
        <end position="157"/>
    </location>
</feature>
<dbReference type="Pfam" id="PF09335">
    <property type="entry name" value="VTT_dom"/>
    <property type="match status" value="1"/>
</dbReference>
<keyword evidence="6 9" id="KW-0560">Oxidoreductase</keyword>
<keyword evidence="10" id="KW-0472">Membrane</keyword>
<dbReference type="SUPFAM" id="SSF51905">
    <property type="entry name" value="FAD/NAD(P)-binding domain"/>
    <property type="match status" value="1"/>
</dbReference>
<evidence type="ECO:0000256" key="6">
    <source>
        <dbReference type="ARBA" id="ARBA00023002"/>
    </source>
</evidence>
<feature type="domain" description="FAD/NAD(P)-binding" evidence="12">
    <location>
        <begin position="246"/>
        <end position="571"/>
    </location>
</feature>
<dbReference type="PANTHER" id="PTHR43014">
    <property type="entry name" value="MERCURIC REDUCTASE"/>
    <property type="match status" value="1"/>
</dbReference>
<dbReference type="PRINTS" id="PR00368">
    <property type="entry name" value="FADPNR"/>
</dbReference>
<keyword evidence="7" id="KW-1015">Disulfide bond</keyword>
<keyword evidence="5" id="KW-0521">NADP</keyword>
<evidence type="ECO:0000256" key="2">
    <source>
        <dbReference type="ARBA" id="ARBA00007532"/>
    </source>
</evidence>
<dbReference type="Proteomes" id="UP000175893">
    <property type="component" value="Chromosome"/>
</dbReference>
<dbReference type="PANTHER" id="PTHR43014:SF2">
    <property type="entry name" value="MERCURIC REDUCTASE"/>
    <property type="match status" value="1"/>
</dbReference>
<reference evidence="14 15" key="1">
    <citation type="submission" date="2016-06" db="EMBL/GenBank/DDBJ databases">
        <title>Complete genome sequence of Edwardsiella hoshinae ATCC 35051.</title>
        <authorList>
            <person name="Reichley S.R."/>
            <person name="Waldbieser G.C."/>
            <person name="Lawrence M.L."/>
            <person name="Griffin M.J."/>
        </authorList>
    </citation>
    <scope>NUCLEOTIDE SEQUENCE [LARGE SCALE GENOMIC DNA]</scope>
    <source>
        <strain evidence="14 15">ATCC 35051</strain>
    </source>
</reference>
<feature type="transmembrane region" description="Helical" evidence="10">
    <location>
        <begin position="83"/>
        <end position="106"/>
    </location>
</feature>
<keyword evidence="15" id="KW-1185">Reference proteome</keyword>
<evidence type="ECO:0000256" key="4">
    <source>
        <dbReference type="ARBA" id="ARBA00022827"/>
    </source>
</evidence>
<dbReference type="PRINTS" id="PR00411">
    <property type="entry name" value="PNDRDTASEI"/>
</dbReference>
<feature type="transmembrane region" description="Helical" evidence="10">
    <location>
        <begin position="202"/>
        <end position="225"/>
    </location>
</feature>
<evidence type="ECO:0000256" key="3">
    <source>
        <dbReference type="ARBA" id="ARBA00022630"/>
    </source>
</evidence>
<evidence type="ECO:0000259" key="11">
    <source>
        <dbReference type="Pfam" id="PF02852"/>
    </source>
</evidence>
<evidence type="ECO:0000256" key="5">
    <source>
        <dbReference type="ARBA" id="ARBA00022857"/>
    </source>
</evidence>
<feature type="transmembrane region" description="Helical" evidence="10">
    <location>
        <begin position="246"/>
        <end position="266"/>
    </location>
</feature>
<comment type="cofactor">
    <cofactor evidence="1">
        <name>FAD</name>
        <dbReference type="ChEBI" id="CHEBI:57692"/>
    </cofactor>
</comment>
<keyword evidence="4 9" id="KW-0274">FAD</keyword>
<protein>
    <submittedName>
        <fullName evidence="14">Pyridine nucleotide-disulfide oxidoreductase</fullName>
    </submittedName>
</protein>
<dbReference type="SUPFAM" id="SSF55424">
    <property type="entry name" value="FAD/NAD-linked reductases, dimerisation (C-terminal) domain"/>
    <property type="match status" value="1"/>
</dbReference>
<evidence type="ECO:0000256" key="1">
    <source>
        <dbReference type="ARBA" id="ARBA00001974"/>
    </source>
</evidence>
<keyword evidence="10" id="KW-0812">Transmembrane</keyword>
<dbReference type="InterPro" id="IPR023753">
    <property type="entry name" value="FAD/NAD-binding_dom"/>
</dbReference>
<dbReference type="Pfam" id="PF07992">
    <property type="entry name" value="Pyr_redox_2"/>
    <property type="match status" value="1"/>
</dbReference>
<dbReference type="InterPro" id="IPR012999">
    <property type="entry name" value="Pyr_OxRdtase_I_AS"/>
</dbReference>
<dbReference type="PROSITE" id="PS00076">
    <property type="entry name" value="PYRIDINE_REDOX_1"/>
    <property type="match status" value="1"/>
</dbReference>
<keyword evidence="3 9" id="KW-0285">Flavoprotein</keyword>
<dbReference type="Gene3D" id="3.50.50.60">
    <property type="entry name" value="FAD/NAD(P)-binding domain"/>
    <property type="match status" value="2"/>
</dbReference>
<feature type="domain" description="Pyridine nucleotide-disulphide oxidoreductase dimerisation" evidence="11">
    <location>
        <begin position="593"/>
        <end position="701"/>
    </location>
</feature>
<evidence type="ECO:0000256" key="8">
    <source>
        <dbReference type="ARBA" id="ARBA00023284"/>
    </source>
</evidence>
<dbReference type="InterPro" id="IPR032816">
    <property type="entry name" value="VTT_dom"/>
</dbReference>
<dbReference type="InterPro" id="IPR004099">
    <property type="entry name" value="Pyr_nucl-diS_OxRdtase_dimer"/>
</dbReference>
<evidence type="ECO:0000259" key="13">
    <source>
        <dbReference type="Pfam" id="PF09335"/>
    </source>
</evidence>
<dbReference type="EMBL" id="CP016043">
    <property type="protein sequence ID" value="AOV97268.1"/>
    <property type="molecule type" value="Genomic_DNA"/>
</dbReference>
<feature type="transmembrane region" description="Helical" evidence="10">
    <location>
        <begin position="169"/>
        <end position="190"/>
    </location>
</feature>
<evidence type="ECO:0000313" key="15">
    <source>
        <dbReference type="Proteomes" id="UP000175893"/>
    </source>
</evidence>
<evidence type="ECO:0000259" key="12">
    <source>
        <dbReference type="Pfam" id="PF07992"/>
    </source>
</evidence>
<dbReference type="Gene3D" id="3.30.390.30">
    <property type="match status" value="1"/>
</dbReference>
<dbReference type="Pfam" id="PF02852">
    <property type="entry name" value="Pyr_redox_dim"/>
    <property type="match status" value="1"/>
</dbReference>
<keyword evidence="10" id="KW-1133">Transmembrane helix</keyword>
<organism evidence="14 15">
    <name type="scientific">Edwardsiella hoshinae</name>
    <dbReference type="NCBI Taxonomy" id="93378"/>
    <lineage>
        <taxon>Bacteria</taxon>
        <taxon>Pseudomonadati</taxon>
        <taxon>Pseudomonadota</taxon>
        <taxon>Gammaproteobacteria</taxon>
        <taxon>Enterobacterales</taxon>
        <taxon>Hafniaceae</taxon>
        <taxon>Edwardsiella</taxon>
    </lineage>
</organism>
<gene>
    <name evidence="14" type="ORF">A9798_10035</name>
</gene>
<dbReference type="InterPro" id="IPR016156">
    <property type="entry name" value="FAD/NAD-linked_Rdtase_dimer_sf"/>
</dbReference>
<evidence type="ECO:0000256" key="9">
    <source>
        <dbReference type="RuleBase" id="RU003691"/>
    </source>
</evidence>
<accession>A0ABM6EJM1</accession>
<feature type="transmembrane region" description="Helical" evidence="10">
    <location>
        <begin position="54"/>
        <end position="76"/>
    </location>
</feature>
<proteinExistence type="inferred from homology"/>
<evidence type="ECO:0000256" key="7">
    <source>
        <dbReference type="ARBA" id="ARBA00023157"/>
    </source>
</evidence>
<comment type="similarity">
    <text evidence="2 9">Belongs to the class-I pyridine nucleotide-disulfide oxidoreductase family.</text>
</comment>
<keyword evidence="8 9" id="KW-0676">Redox-active center</keyword>
<feature type="domain" description="VTT" evidence="13">
    <location>
        <begin position="71"/>
        <end position="187"/>
    </location>
</feature>
<evidence type="ECO:0000256" key="10">
    <source>
        <dbReference type="SAM" id="Phobius"/>
    </source>
</evidence>
<dbReference type="InterPro" id="IPR036188">
    <property type="entry name" value="FAD/NAD-bd_sf"/>
</dbReference>
<dbReference type="RefSeq" id="WP_070245023.1">
    <property type="nucleotide sequence ID" value="NZ_CP016043.1"/>
</dbReference>